<reference evidence="6" key="1">
    <citation type="submission" date="2017-07" db="EMBL/GenBank/DDBJ databases">
        <title>Taro Niue Genome Assembly and Annotation.</title>
        <authorList>
            <person name="Atibalentja N."/>
            <person name="Keating K."/>
            <person name="Fields C.J."/>
        </authorList>
    </citation>
    <scope>NUCLEOTIDE SEQUENCE</scope>
    <source>
        <strain evidence="6">Niue_2</strain>
        <tissue evidence="6">Leaf</tissue>
    </source>
</reference>
<dbReference type="Gene3D" id="3.40.50.300">
    <property type="entry name" value="P-loop containing nucleotide triphosphate hydrolases"/>
    <property type="match status" value="1"/>
</dbReference>
<dbReference type="PANTHER" id="PTHR36766:SF40">
    <property type="entry name" value="DISEASE RESISTANCE PROTEIN RGA3"/>
    <property type="match status" value="1"/>
</dbReference>
<dbReference type="PANTHER" id="PTHR36766">
    <property type="entry name" value="PLANT BROAD-SPECTRUM MILDEW RESISTANCE PROTEIN RPW8"/>
    <property type="match status" value="1"/>
</dbReference>
<dbReference type="Pfam" id="PF23598">
    <property type="entry name" value="LRR_14"/>
    <property type="match status" value="1"/>
</dbReference>
<dbReference type="SUPFAM" id="SSF52058">
    <property type="entry name" value="L domain-like"/>
    <property type="match status" value="1"/>
</dbReference>
<dbReference type="GO" id="GO:0043531">
    <property type="term" value="F:ADP binding"/>
    <property type="evidence" value="ECO:0007669"/>
    <property type="project" value="InterPro"/>
</dbReference>
<feature type="region of interest" description="Disordered" evidence="3">
    <location>
        <begin position="1"/>
        <end position="25"/>
    </location>
</feature>
<evidence type="ECO:0000256" key="3">
    <source>
        <dbReference type="SAM" id="MobiDB-lite"/>
    </source>
</evidence>
<evidence type="ECO:0000259" key="5">
    <source>
        <dbReference type="Pfam" id="PF23598"/>
    </source>
</evidence>
<gene>
    <name evidence="6" type="ORF">Taro_029352</name>
</gene>
<evidence type="ECO:0000256" key="2">
    <source>
        <dbReference type="ARBA" id="ARBA00022737"/>
    </source>
</evidence>
<dbReference type="SUPFAM" id="SSF52540">
    <property type="entry name" value="P-loop containing nucleoside triphosphate hydrolases"/>
    <property type="match status" value="1"/>
</dbReference>
<dbReference type="Pfam" id="PF00931">
    <property type="entry name" value="NB-ARC"/>
    <property type="match status" value="1"/>
</dbReference>
<comment type="caution">
    <text evidence="6">The sequence shown here is derived from an EMBL/GenBank/DDBJ whole genome shotgun (WGS) entry which is preliminary data.</text>
</comment>
<keyword evidence="7" id="KW-1185">Reference proteome</keyword>
<evidence type="ECO:0000313" key="6">
    <source>
        <dbReference type="EMBL" id="MQL96661.1"/>
    </source>
</evidence>
<organism evidence="6 7">
    <name type="scientific">Colocasia esculenta</name>
    <name type="common">Wild taro</name>
    <name type="synonym">Arum esculentum</name>
    <dbReference type="NCBI Taxonomy" id="4460"/>
    <lineage>
        <taxon>Eukaryota</taxon>
        <taxon>Viridiplantae</taxon>
        <taxon>Streptophyta</taxon>
        <taxon>Embryophyta</taxon>
        <taxon>Tracheophyta</taxon>
        <taxon>Spermatophyta</taxon>
        <taxon>Magnoliopsida</taxon>
        <taxon>Liliopsida</taxon>
        <taxon>Araceae</taxon>
        <taxon>Aroideae</taxon>
        <taxon>Colocasieae</taxon>
        <taxon>Colocasia</taxon>
    </lineage>
</organism>
<dbReference type="InterPro" id="IPR003591">
    <property type="entry name" value="Leu-rich_rpt_typical-subtyp"/>
</dbReference>
<dbReference type="Proteomes" id="UP000652761">
    <property type="component" value="Unassembled WGS sequence"/>
</dbReference>
<evidence type="ECO:0000313" key="7">
    <source>
        <dbReference type="Proteomes" id="UP000652761"/>
    </source>
</evidence>
<feature type="domain" description="Disease resistance R13L4/SHOC-2-like LRR" evidence="5">
    <location>
        <begin position="426"/>
        <end position="499"/>
    </location>
</feature>
<protein>
    <submittedName>
        <fullName evidence="6">Uncharacterized protein</fullName>
    </submittedName>
</protein>
<evidence type="ECO:0000259" key="4">
    <source>
        <dbReference type="Pfam" id="PF00931"/>
    </source>
</evidence>
<dbReference type="GO" id="GO:0006952">
    <property type="term" value="P:defense response"/>
    <property type="evidence" value="ECO:0007669"/>
    <property type="project" value="UniProtKB-KW"/>
</dbReference>
<proteinExistence type="predicted"/>
<feature type="compositionally biased region" description="Low complexity" evidence="3">
    <location>
        <begin position="7"/>
        <end position="18"/>
    </location>
</feature>
<dbReference type="EMBL" id="NMUH01001944">
    <property type="protein sequence ID" value="MQL96661.1"/>
    <property type="molecule type" value="Genomic_DNA"/>
</dbReference>
<keyword evidence="1" id="KW-0433">Leucine-rich repeat</keyword>
<sequence>MATTRCRWPSPLSSSSPLARRRWPPLPLPASLRGRRWPRLLLPPPPLPAPPTPAVLATGAAPSLRGRRWPRSAGLVVCPSASAIRGMRLQWQGSKGGHGPPTRVGLQTAREMSGAVFSSDPVIARKNLQWLEAIMLDDKDWLDDATAKDLQKEISNWAYDAEDALDDWRFERLRAEAENPPAQGAGGRNARGTVAHLHMDPSFRDRVNALLRKRRALWETYGQLPLEELQPLGINAEPLPPTSSSTEPKIHGREDDKEILVGFLLREEVEDKLSVVPVLGAAGVGKTTLLQHICDDEMVSHHFNLKTWVTASGGRQMIEVMKEIAESLTGGPCSATQLGVVQNLLMQKIEGLKYFLVLDDVRYETIDGGQWEKLRSTFSNCADGSVVILTTQEDRVAERMGTVPPYMLESLSGDLCCHTDMIALPNGISNMKHLRYLNLSGSKIETVDASVFNQLYNLQTLNLRSTQIRELPDTIGNLSNMLHLCLNDIKIAKLPESIAKYDVVPFPPLSGSTVLAAPFWI</sequence>
<dbReference type="OrthoDB" id="2018467at2759"/>
<accession>A0A843VIQ8</accession>
<dbReference type="AlphaFoldDB" id="A0A843VIQ8"/>
<dbReference type="InterPro" id="IPR002182">
    <property type="entry name" value="NB-ARC"/>
</dbReference>
<dbReference type="SMART" id="SM00369">
    <property type="entry name" value="LRR_TYP"/>
    <property type="match status" value="2"/>
</dbReference>
<keyword evidence="2" id="KW-0677">Repeat</keyword>
<evidence type="ECO:0000256" key="1">
    <source>
        <dbReference type="ARBA" id="ARBA00022614"/>
    </source>
</evidence>
<dbReference type="PRINTS" id="PR00364">
    <property type="entry name" value="DISEASERSIST"/>
</dbReference>
<dbReference type="Gene3D" id="3.80.10.10">
    <property type="entry name" value="Ribonuclease Inhibitor"/>
    <property type="match status" value="1"/>
</dbReference>
<dbReference type="InterPro" id="IPR055414">
    <property type="entry name" value="LRR_R13L4/SHOC2-like"/>
</dbReference>
<name>A0A843VIQ8_COLES</name>
<dbReference type="InterPro" id="IPR032675">
    <property type="entry name" value="LRR_dom_sf"/>
</dbReference>
<dbReference type="InterPro" id="IPR027417">
    <property type="entry name" value="P-loop_NTPase"/>
</dbReference>
<feature type="domain" description="NB-ARC" evidence="4">
    <location>
        <begin position="254"/>
        <end position="412"/>
    </location>
</feature>